<evidence type="ECO:0000313" key="4">
    <source>
        <dbReference type="Proteomes" id="UP001500642"/>
    </source>
</evidence>
<keyword evidence="2" id="KW-0472">Membrane</keyword>
<keyword evidence="4" id="KW-1185">Reference proteome</keyword>
<evidence type="ECO:0000256" key="1">
    <source>
        <dbReference type="SAM" id="MobiDB-lite"/>
    </source>
</evidence>
<dbReference type="Proteomes" id="UP001500642">
    <property type="component" value="Unassembled WGS sequence"/>
</dbReference>
<gene>
    <name evidence="3" type="ORF">GCM10023167_02870</name>
</gene>
<organism evidence="3 4">
    <name type="scientific">Brevibacterium pityocampae</name>
    <dbReference type="NCBI Taxonomy" id="506594"/>
    <lineage>
        <taxon>Bacteria</taxon>
        <taxon>Bacillati</taxon>
        <taxon>Actinomycetota</taxon>
        <taxon>Actinomycetes</taxon>
        <taxon>Micrococcales</taxon>
        <taxon>Brevibacteriaceae</taxon>
        <taxon>Brevibacterium</taxon>
    </lineage>
</organism>
<feature type="compositionally biased region" description="Low complexity" evidence="1">
    <location>
        <begin position="1"/>
        <end position="39"/>
    </location>
</feature>
<evidence type="ECO:0000313" key="3">
    <source>
        <dbReference type="EMBL" id="GAA4383401.1"/>
    </source>
</evidence>
<evidence type="ECO:0000256" key="2">
    <source>
        <dbReference type="SAM" id="Phobius"/>
    </source>
</evidence>
<protein>
    <recommendedName>
        <fullName evidence="5">Peptidoglycan-binding protein</fullName>
    </recommendedName>
</protein>
<keyword evidence="2" id="KW-0812">Transmembrane</keyword>
<accession>A0ABP8J2H5</accession>
<dbReference type="EMBL" id="BAABGL010000002">
    <property type="protein sequence ID" value="GAA4383401.1"/>
    <property type="molecule type" value="Genomic_DNA"/>
</dbReference>
<sequence length="232" mass="24687">MSQRTSARPASSRTAPAVRRSAASGRTGAGAGRRSPGSRAPRRAPRRSGATRGAAIGLALTAGFLGVVMAFSWAGGLVAPVPSQIRQWEYSSVDRLNRAQIDNARTIIAVGRGGDMSDDAITIALMTAMQESSLRNLDHGDRDSLGLFQQRPSQGWGTPDQVRDPVWAAKSFYGINDRGSNPGLVHIRGWESMTPTEAAQAVQRSAYPDAYAQWEGLAAELLSTQDDVAPIV</sequence>
<reference evidence="4" key="1">
    <citation type="journal article" date="2019" name="Int. J. Syst. Evol. Microbiol.">
        <title>The Global Catalogue of Microorganisms (GCM) 10K type strain sequencing project: providing services to taxonomists for standard genome sequencing and annotation.</title>
        <authorList>
            <consortium name="The Broad Institute Genomics Platform"/>
            <consortium name="The Broad Institute Genome Sequencing Center for Infectious Disease"/>
            <person name="Wu L."/>
            <person name="Ma J."/>
        </authorList>
    </citation>
    <scope>NUCLEOTIDE SEQUENCE [LARGE SCALE GENOMIC DNA]</scope>
    <source>
        <strain evidence="4">JCM 17808</strain>
    </source>
</reference>
<dbReference type="RefSeq" id="WP_265809200.1">
    <property type="nucleotide sequence ID" value="NZ_BAABGL010000002.1"/>
</dbReference>
<keyword evidence="2" id="KW-1133">Transmembrane helix</keyword>
<name>A0ABP8J2H5_9MICO</name>
<proteinExistence type="predicted"/>
<evidence type="ECO:0008006" key="5">
    <source>
        <dbReference type="Google" id="ProtNLM"/>
    </source>
</evidence>
<comment type="caution">
    <text evidence="3">The sequence shown here is derived from an EMBL/GenBank/DDBJ whole genome shotgun (WGS) entry which is preliminary data.</text>
</comment>
<feature type="transmembrane region" description="Helical" evidence="2">
    <location>
        <begin position="53"/>
        <end position="74"/>
    </location>
</feature>
<feature type="region of interest" description="Disordered" evidence="1">
    <location>
        <begin position="1"/>
        <end position="51"/>
    </location>
</feature>